<keyword evidence="9" id="KW-1185">Reference proteome</keyword>
<evidence type="ECO:0000256" key="1">
    <source>
        <dbReference type="ARBA" id="ARBA00022475"/>
    </source>
</evidence>
<evidence type="ECO:0000256" key="5">
    <source>
        <dbReference type="PIRNR" id="PIRNR003101"/>
    </source>
</evidence>
<keyword evidence="1" id="KW-1003">Cell membrane</keyword>
<comment type="similarity">
    <text evidence="5">Belongs to the FtsA/MreB family.</text>
</comment>
<evidence type="ECO:0000313" key="8">
    <source>
        <dbReference type="EMBL" id="APT74214.1"/>
    </source>
</evidence>
<evidence type="ECO:0000259" key="7">
    <source>
        <dbReference type="SMART" id="SM00842"/>
    </source>
</evidence>
<keyword evidence="6" id="KW-0175">Coiled coil</keyword>
<protein>
    <recommendedName>
        <fullName evidence="5">Cell division protein FtsA</fullName>
    </recommendedName>
</protein>
<reference evidence="8 9" key="1">
    <citation type="submission" date="2014-02" db="EMBL/GenBank/DDBJ databases">
        <title>Diversity of Thermotogales isolates from hydrothermal vents.</title>
        <authorList>
            <person name="Haverkamp T.H.A."/>
            <person name="Lossouarn J."/>
            <person name="Geslin C."/>
            <person name="Nesbo C.L."/>
        </authorList>
    </citation>
    <scope>NUCLEOTIDE SEQUENCE [LARGE SCALE GENOMIC DNA]</scope>
    <source>
        <strain evidence="8 9">431</strain>
    </source>
</reference>
<proteinExistence type="inferred from homology"/>
<dbReference type="GO" id="GO:0051301">
    <property type="term" value="P:cell division"/>
    <property type="evidence" value="ECO:0007669"/>
    <property type="project" value="UniProtKB-KW"/>
</dbReference>
<comment type="subunit">
    <text evidence="5">Interacts with FtsZ.</text>
</comment>
<dbReference type="InterPro" id="IPR020823">
    <property type="entry name" value="Cell_div_FtsA"/>
</dbReference>
<dbReference type="Pfam" id="PF02491">
    <property type="entry name" value="SHS2_FTSA"/>
    <property type="match status" value="1"/>
</dbReference>
<gene>
    <name evidence="8" type="ORF">BW47_06775</name>
</gene>
<dbReference type="PANTHER" id="PTHR32432">
    <property type="entry name" value="CELL DIVISION PROTEIN FTSA-RELATED"/>
    <property type="match status" value="1"/>
</dbReference>
<feature type="coiled-coil region" evidence="6">
    <location>
        <begin position="47"/>
        <end position="74"/>
    </location>
</feature>
<evidence type="ECO:0000256" key="3">
    <source>
        <dbReference type="ARBA" id="ARBA00023136"/>
    </source>
</evidence>
<dbReference type="InterPro" id="IPR043129">
    <property type="entry name" value="ATPase_NBD"/>
</dbReference>
<dbReference type="Gene3D" id="3.30.420.40">
    <property type="match status" value="2"/>
</dbReference>
<dbReference type="RefSeq" id="WP_012057482.1">
    <property type="nucleotide sequence ID" value="NZ_CP007389.1"/>
</dbReference>
<dbReference type="Proteomes" id="UP000185490">
    <property type="component" value="Chromosome"/>
</dbReference>
<evidence type="ECO:0000256" key="4">
    <source>
        <dbReference type="ARBA" id="ARBA00023306"/>
    </source>
</evidence>
<comment type="function">
    <text evidence="5">Cell division protein that is involved in the assembly of the Z ring. May serve as a membrane anchor for the Z ring.</text>
</comment>
<keyword evidence="2 5" id="KW-0132">Cell division</keyword>
<dbReference type="EMBL" id="CP007389">
    <property type="protein sequence ID" value="APT74214.1"/>
    <property type="molecule type" value="Genomic_DNA"/>
</dbReference>
<evidence type="ECO:0000256" key="6">
    <source>
        <dbReference type="SAM" id="Coils"/>
    </source>
</evidence>
<dbReference type="InterPro" id="IPR050696">
    <property type="entry name" value="FtsA/MreB"/>
</dbReference>
<feature type="domain" description="SHS2" evidence="7">
    <location>
        <begin position="7"/>
        <end position="196"/>
    </location>
</feature>
<evidence type="ECO:0000256" key="2">
    <source>
        <dbReference type="ARBA" id="ARBA00022618"/>
    </source>
</evidence>
<name>A0ABM6GFU0_9BACT</name>
<dbReference type="SUPFAM" id="SSF53067">
    <property type="entry name" value="Actin-like ATPase domain"/>
    <property type="match status" value="2"/>
</dbReference>
<dbReference type="InterPro" id="IPR003494">
    <property type="entry name" value="SHS2_FtsA"/>
</dbReference>
<keyword evidence="4 5" id="KW-0131">Cell cycle</keyword>
<dbReference type="SMART" id="SM00842">
    <property type="entry name" value="FtsA"/>
    <property type="match status" value="1"/>
</dbReference>
<evidence type="ECO:0000313" key="9">
    <source>
        <dbReference type="Proteomes" id="UP000185490"/>
    </source>
</evidence>
<organism evidence="8 9">
    <name type="scientific">Thermosipho melanesiensis</name>
    <dbReference type="NCBI Taxonomy" id="46541"/>
    <lineage>
        <taxon>Bacteria</taxon>
        <taxon>Thermotogati</taxon>
        <taxon>Thermotogota</taxon>
        <taxon>Thermotogae</taxon>
        <taxon>Thermotogales</taxon>
        <taxon>Fervidobacteriaceae</taxon>
        <taxon>Thermosipho</taxon>
    </lineage>
</organism>
<dbReference type="PIRSF" id="PIRSF003101">
    <property type="entry name" value="FtsA"/>
    <property type="match status" value="1"/>
</dbReference>
<dbReference type="NCBIfam" id="TIGR01174">
    <property type="entry name" value="ftsA"/>
    <property type="match status" value="1"/>
</dbReference>
<dbReference type="Pfam" id="PF14450">
    <property type="entry name" value="FtsA"/>
    <property type="match status" value="1"/>
</dbReference>
<keyword evidence="3" id="KW-0472">Membrane</keyword>
<accession>A0ABM6GFU0</accession>
<dbReference type="PANTHER" id="PTHR32432:SF4">
    <property type="entry name" value="CELL DIVISION PROTEIN FTSA"/>
    <property type="match status" value="1"/>
</dbReference>
<sequence length="420" mass="47206">MSRWEPITSIDIGNHSIKGVVVNDTNEGKEVVAYSTIKAKGIESGDIKDANALNESMENLIENLEEQVGKNLKDNFLISSSIGNFKFQEIIEELILVEGDNAVTVNEKHVEELRENVLKTVLGDSNSVYHSYIKKYILDGNKIVFNPVSMNARRLEGAYSFIIGDSVHRSSVDYATRKTIGEAEYFISPVSASEAVLTSSEKDSGVVHVDLGYHTTVVTVFLNNAPIRFERLSKSIKHVVFDIAKVLKTSVNEAERLLKIYGVADYRNIEPGIIEYKALDNRTTLETSRELLARIIYARLREIFLNVRKVYRNVIFDYSEFRDLGIPGGIVLTGGGAKILKITDVASDVLKSSVRVGSFVNIEEFQIEENEQILTDPQFAAVFGNILQYEKKENIEIFQKKSRKNSFGFGEILRKLFKGE</sequence>